<dbReference type="SUPFAM" id="SSF51984">
    <property type="entry name" value="MurCD N-terminal domain"/>
    <property type="match status" value="1"/>
</dbReference>
<evidence type="ECO:0000256" key="6">
    <source>
        <dbReference type="ARBA" id="ARBA00022840"/>
    </source>
</evidence>
<evidence type="ECO:0000313" key="11">
    <source>
        <dbReference type="EMBL" id="MBN7818234.1"/>
    </source>
</evidence>
<dbReference type="Gene3D" id="3.90.190.20">
    <property type="entry name" value="Mur ligase, C-terminal domain"/>
    <property type="match status" value="1"/>
</dbReference>
<dbReference type="HAMAP" id="MF_00639">
    <property type="entry name" value="MurD"/>
    <property type="match status" value="1"/>
</dbReference>
<comment type="function">
    <text evidence="7 8">Cell wall formation. Catalyzes the addition of glutamate to the nucleotide precursor UDP-N-acetylmuramoyl-L-alanine (UMA).</text>
</comment>
<evidence type="ECO:0000256" key="8">
    <source>
        <dbReference type="RuleBase" id="RU003664"/>
    </source>
</evidence>
<dbReference type="Proteomes" id="UP000663992">
    <property type="component" value="Unassembled WGS sequence"/>
</dbReference>
<keyword evidence="4 7" id="KW-0436">Ligase</keyword>
<dbReference type="Pfam" id="PF08245">
    <property type="entry name" value="Mur_ligase_M"/>
    <property type="match status" value="1"/>
</dbReference>
<feature type="binding site" evidence="7">
    <location>
        <begin position="111"/>
        <end position="117"/>
    </location>
    <ligand>
        <name>ATP</name>
        <dbReference type="ChEBI" id="CHEBI:30616"/>
    </ligand>
</feature>
<evidence type="ECO:0000256" key="3">
    <source>
        <dbReference type="ARBA" id="ARBA00022490"/>
    </source>
</evidence>
<evidence type="ECO:0000256" key="7">
    <source>
        <dbReference type="HAMAP-Rule" id="MF_00639"/>
    </source>
</evidence>
<keyword evidence="7 8" id="KW-0133">Cell shape</keyword>
<dbReference type="Gene3D" id="3.40.1190.10">
    <property type="entry name" value="Mur-like, catalytic domain"/>
    <property type="match status" value="1"/>
</dbReference>
<comment type="caution">
    <text evidence="11">The sequence shown here is derived from an EMBL/GenBank/DDBJ whole genome shotgun (WGS) entry which is preliminary data.</text>
</comment>
<comment type="catalytic activity">
    <reaction evidence="7 8">
        <text>UDP-N-acetyl-alpha-D-muramoyl-L-alanine + D-glutamate + ATP = UDP-N-acetyl-alpha-D-muramoyl-L-alanyl-D-glutamate + ADP + phosphate + H(+)</text>
        <dbReference type="Rhea" id="RHEA:16429"/>
        <dbReference type="ChEBI" id="CHEBI:15378"/>
        <dbReference type="ChEBI" id="CHEBI:29986"/>
        <dbReference type="ChEBI" id="CHEBI:30616"/>
        <dbReference type="ChEBI" id="CHEBI:43474"/>
        <dbReference type="ChEBI" id="CHEBI:83898"/>
        <dbReference type="ChEBI" id="CHEBI:83900"/>
        <dbReference type="ChEBI" id="CHEBI:456216"/>
        <dbReference type="EC" id="6.3.2.9"/>
    </reaction>
</comment>
<evidence type="ECO:0000256" key="1">
    <source>
        <dbReference type="ARBA" id="ARBA00004496"/>
    </source>
</evidence>
<dbReference type="InterPro" id="IPR013221">
    <property type="entry name" value="Mur_ligase_cen"/>
</dbReference>
<dbReference type="InterPro" id="IPR036565">
    <property type="entry name" value="Mur-like_cat_sf"/>
</dbReference>
<keyword evidence="7 8" id="KW-0132">Cell division</keyword>
<keyword evidence="7 8" id="KW-0573">Peptidoglycan synthesis</keyword>
<dbReference type="RefSeq" id="WP_206592077.1">
    <property type="nucleotide sequence ID" value="NZ_JAFKCS010000001.1"/>
</dbReference>
<dbReference type="InterPro" id="IPR036615">
    <property type="entry name" value="Mur_ligase_C_dom_sf"/>
</dbReference>
<feature type="domain" description="Mur ligase central" evidence="10">
    <location>
        <begin position="109"/>
        <end position="276"/>
    </location>
</feature>
<gene>
    <name evidence="7 11" type="primary">murD</name>
    <name evidence="11" type="ORF">J0A65_00080</name>
</gene>
<dbReference type="Pfam" id="PF02875">
    <property type="entry name" value="Mur_ligase_C"/>
    <property type="match status" value="1"/>
</dbReference>
<dbReference type="PANTHER" id="PTHR43692:SF1">
    <property type="entry name" value="UDP-N-ACETYLMURAMOYLALANINE--D-GLUTAMATE LIGASE"/>
    <property type="match status" value="1"/>
</dbReference>
<keyword evidence="3 7" id="KW-0963">Cytoplasm</keyword>
<dbReference type="SUPFAM" id="SSF53244">
    <property type="entry name" value="MurD-like peptide ligases, peptide-binding domain"/>
    <property type="match status" value="1"/>
</dbReference>
<protein>
    <recommendedName>
        <fullName evidence="7 8">UDP-N-acetylmuramoylalanine--D-glutamate ligase</fullName>
        <ecNumber evidence="7 8">6.3.2.9</ecNumber>
    </recommendedName>
    <alternativeName>
        <fullName evidence="7">D-glutamic acid-adding enzyme</fullName>
    </alternativeName>
    <alternativeName>
        <fullName evidence="7">UDP-N-acetylmuramoyl-L-alanyl-D-glutamate synthetase</fullName>
    </alternativeName>
</protein>
<dbReference type="GO" id="GO:0008764">
    <property type="term" value="F:UDP-N-acetylmuramoylalanine-D-glutamate ligase activity"/>
    <property type="evidence" value="ECO:0007669"/>
    <property type="project" value="UniProtKB-EC"/>
</dbReference>
<accession>A0ABS3CNX6</accession>
<dbReference type="InterPro" id="IPR004101">
    <property type="entry name" value="Mur_ligase_C"/>
</dbReference>
<evidence type="ECO:0000256" key="2">
    <source>
        <dbReference type="ARBA" id="ARBA00004752"/>
    </source>
</evidence>
<evidence type="ECO:0000259" key="9">
    <source>
        <dbReference type="Pfam" id="PF02875"/>
    </source>
</evidence>
<evidence type="ECO:0000259" key="10">
    <source>
        <dbReference type="Pfam" id="PF08245"/>
    </source>
</evidence>
<keyword evidence="5 7" id="KW-0547">Nucleotide-binding</keyword>
<reference evidence="11 12" key="1">
    <citation type="submission" date="2021-03" db="EMBL/GenBank/DDBJ databases">
        <title>novel species isolated from a fishpond in China.</title>
        <authorList>
            <person name="Lu H."/>
            <person name="Cai Z."/>
        </authorList>
    </citation>
    <scope>NUCLEOTIDE SEQUENCE [LARGE SCALE GENOMIC DNA]</scope>
    <source>
        <strain evidence="11 12">Y57</strain>
    </source>
</reference>
<dbReference type="EMBL" id="JAFKCS010000001">
    <property type="protein sequence ID" value="MBN7818234.1"/>
    <property type="molecule type" value="Genomic_DNA"/>
</dbReference>
<keyword evidence="7 8" id="KW-0961">Cell wall biogenesis/degradation</keyword>
<evidence type="ECO:0000256" key="4">
    <source>
        <dbReference type="ARBA" id="ARBA00022598"/>
    </source>
</evidence>
<evidence type="ECO:0000256" key="5">
    <source>
        <dbReference type="ARBA" id="ARBA00022741"/>
    </source>
</evidence>
<keyword evidence="6 7" id="KW-0067">ATP-binding</keyword>
<dbReference type="NCBIfam" id="TIGR01087">
    <property type="entry name" value="murD"/>
    <property type="match status" value="1"/>
</dbReference>
<dbReference type="Gene3D" id="3.40.50.720">
    <property type="entry name" value="NAD(P)-binding Rossmann-like Domain"/>
    <property type="match status" value="1"/>
</dbReference>
<dbReference type="PANTHER" id="PTHR43692">
    <property type="entry name" value="UDP-N-ACETYLMURAMOYLALANINE--D-GLUTAMATE LIGASE"/>
    <property type="match status" value="1"/>
</dbReference>
<dbReference type="Pfam" id="PF21799">
    <property type="entry name" value="MurD-like_N"/>
    <property type="match status" value="1"/>
</dbReference>
<comment type="subcellular location">
    <subcellularLocation>
        <location evidence="1 7 8">Cytoplasm</location>
    </subcellularLocation>
</comment>
<name>A0ABS3CNX6_9ALTE</name>
<organism evidence="11 12">
    <name type="scientific">Bowmanella yangjiangensis</name>
    <dbReference type="NCBI Taxonomy" id="2811230"/>
    <lineage>
        <taxon>Bacteria</taxon>
        <taxon>Pseudomonadati</taxon>
        <taxon>Pseudomonadota</taxon>
        <taxon>Gammaproteobacteria</taxon>
        <taxon>Alteromonadales</taxon>
        <taxon>Alteromonadaceae</taxon>
        <taxon>Bowmanella</taxon>
    </lineage>
</organism>
<proteinExistence type="inferred from homology"/>
<dbReference type="SUPFAM" id="SSF53623">
    <property type="entry name" value="MurD-like peptide ligases, catalytic domain"/>
    <property type="match status" value="1"/>
</dbReference>
<feature type="domain" description="Mur ligase C-terminal" evidence="9">
    <location>
        <begin position="298"/>
        <end position="410"/>
    </location>
</feature>
<sequence>MVLNLANKQVAVVGLGLTGQSCVRFLLDKGANVSAFDSRESLNLSLPAEVQVKLGPFDADSFCQAQLILLSPGLALAEPAIQAALKAGVEVIGDIELFARFNHKPVVAITGSNGKSTVTSLVTDMLNASGVNAKMGGNIGTPVLELLDTDYEVAVLELSSFQLETTHSLAPVAATVLNISADHLDRYTGMQAYQQAKLSIYQGADLCVYSREDKLTVPNVGGKAMSFGLDNSDYGMGFDADSGWIRYQGQPLVELAECSLVGQHNVLNIQASAALALAAGATIEGIRQACREFKNLPHRCELVRVHRGVRWVDDSKGTNIGATLAAIDGLRDQVKGKLVLIAGGDGKGADFNELLPALGKVDKLICLGKDGAAIAALKQDSSLVASMEEAVSLADGWTQSGDMVLLSPACASLDMFKNYHHRGQVFATAVEALL</sequence>
<keyword evidence="7 8" id="KW-0131">Cell cycle</keyword>
<dbReference type="EC" id="6.3.2.9" evidence="7 8"/>
<comment type="similarity">
    <text evidence="7">Belongs to the MurCDEF family.</text>
</comment>
<keyword evidence="12" id="KW-1185">Reference proteome</keyword>
<comment type="pathway">
    <text evidence="2 7 8">Cell wall biogenesis; peptidoglycan biosynthesis.</text>
</comment>
<dbReference type="InterPro" id="IPR005762">
    <property type="entry name" value="MurD"/>
</dbReference>
<evidence type="ECO:0000313" key="12">
    <source>
        <dbReference type="Proteomes" id="UP000663992"/>
    </source>
</evidence>